<dbReference type="Gene3D" id="3.40.50.720">
    <property type="entry name" value="NAD(P)-binding Rossmann-like Domain"/>
    <property type="match status" value="1"/>
</dbReference>
<keyword evidence="5" id="KW-0862">Zinc</keyword>
<feature type="domain" description="Alcohol dehydrogenase-like N-terminal" evidence="11">
    <location>
        <begin position="29"/>
        <end position="135"/>
    </location>
</feature>
<proteinExistence type="inferred from homology"/>
<evidence type="ECO:0000259" key="11">
    <source>
        <dbReference type="Pfam" id="PF08240"/>
    </source>
</evidence>
<feature type="domain" description="Alcohol dehydrogenase-like C-terminal" evidence="10">
    <location>
        <begin position="180"/>
        <end position="314"/>
    </location>
</feature>
<evidence type="ECO:0000313" key="12">
    <source>
        <dbReference type="EMBL" id="MDF9406879.1"/>
    </source>
</evidence>
<evidence type="ECO:0000256" key="5">
    <source>
        <dbReference type="ARBA" id="ARBA00022833"/>
    </source>
</evidence>
<dbReference type="Pfam" id="PF08240">
    <property type="entry name" value="ADH_N"/>
    <property type="match status" value="1"/>
</dbReference>
<keyword evidence="9" id="KW-0812">Transmembrane</keyword>
<comment type="cofactor">
    <cofactor evidence="1">
        <name>Zn(2+)</name>
        <dbReference type="ChEBI" id="CHEBI:29105"/>
    </cofactor>
</comment>
<dbReference type="Gene3D" id="3.90.180.10">
    <property type="entry name" value="Medium-chain alcohol dehydrogenases, catalytic domain"/>
    <property type="match status" value="1"/>
</dbReference>
<dbReference type="InterPro" id="IPR013154">
    <property type="entry name" value="ADH-like_N"/>
</dbReference>
<dbReference type="GO" id="GO:0004022">
    <property type="term" value="F:alcohol dehydrogenase (NAD+) activity"/>
    <property type="evidence" value="ECO:0007669"/>
    <property type="project" value="UniProtKB-EC"/>
</dbReference>
<dbReference type="InterPro" id="IPR036291">
    <property type="entry name" value="NAD(P)-bd_dom_sf"/>
</dbReference>
<dbReference type="GO" id="GO:0005737">
    <property type="term" value="C:cytoplasm"/>
    <property type="evidence" value="ECO:0007669"/>
    <property type="project" value="TreeGrafter"/>
</dbReference>
<keyword evidence="9" id="KW-1133">Transmembrane helix</keyword>
<reference evidence="12" key="1">
    <citation type="submission" date="2022-02" db="EMBL/GenBank/DDBJ databases">
        <authorList>
            <person name="Leng L."/>
        </authorList>
    </citation>
    <scope>NUCLEOTIDE SEQUENCE</scope>
    <source>
        <strain evidence="12">JI</strain>
    </source>
</reference>
<evidence type="ECO:0000259" key="10">
    <source>
        <dbReference type="Pfam" id="PF00107"/>
    </source>
</evidence>
<evidence type="ECO:0000256" key="7">
    <source>
        <dbReference type="ARBA" id="ARBA00049164"/>
    </source>
</evidence>
<evidence type="ECO:0000256" key="2">
    <source>
        <dbReference type="ARBA" id="ARBA00008072"/>
    </source>
</evidence>
<dbReference type="Pfam" id="PF00107">
    <property type="entry name" value="ADH_zinc_N"/>
    <property type="match status" value="1"/>
</dbReference>
<dbReference type="InterPro" id="IPR013149">
    <property type="entry name" value="ADH-like_C"/>
</dbReference>
<gene>
    <name evidence="12" type="primary">had</name>
    <name evidence="12" type="ORF">L7E55_00645</name>
</gene>
<dbReference type="NCBIfam" id="TIGR03201">
    <property type="entry name" value="dearomat_had"/>
    <property type="match status" value="1"/>
</dbReference>
<comment type="similarity">
    <text evidence="2">Belongs to the zinc-containing alcohol dehydrogenase family.</text>
</comment>
<comment type="catalytic activity">
    <reaction evidence="7">
        <text>a secondary alcohol + NAD(+) = a ketone + NADH + H(+)</text>
        <dbReference type="Rhea" id="RHEA:10740"/>
        <dbReference type="ChEBI" id="CHEBI:15378"/>
        <dbReference type="ChEBI" id="CHEBI:17087"/>
        <dbReference type="ChEBI" id="CHEBI:35681"/>
        <dbReference type="ChEBI" id="CHEBI:57540"/>
        <dbReference type="ChEBI" id="CHEBI:57945"/>
        <dbReference type="EC" id="1.1.1.1"/>
    </reaction>
</comment>
<keyword evidence="13" id="KW-1185">Reference proteome</keyword>
<protein>
    <recommendedName>
        <fullName evidence="3">alcohol dehydrogenase</fullName>
        <ecNumber evidence="3">1.1.1.1</ecNumber>
    </recommendedName>
</protein>
<dbReference type="GO" id="GO:0046872">
    <property type="term" value="F:metal ion binding"/>
    <property type="evidence" value="ECO:0007669"/>
    <property type="project" value="UniProtKB-KW"/>
</dbReference>
<dbReference type="SUPFAM" id="SSF51735">
    <property type="entry name" value="NAD(P)-binding Rossmann-fold domains"/>
    <property type="match status" value="1"/>
</dbReference>
<name>A0A9X4JSN0_9FIRM</name>
<dbReference type="RefSeq" id="WP_277442023.1">
    <property type="nucleotide sequence ID" value="NZ_JAKOAV010000001.1"/>
</dbReference>
<feature type="transmembrane region" description="Helical" evidence="9">
    <location>
        <begin position="261"/>
        <end position="280"/>
    </location>
</feature>
<dbReference type="InterPro" id="IPR011032">
    <property type="entry name" value="GroES-like_sf"/>
</dbReference>
<accession>A0A9X4JSN0</accession>
<evidence type="ECO:0000256" key="4">
    <source>
        <dbReference type="ARBA" id="ARBA00022723"/>
    </source>
</evidence>
<evidence type="ECO:0000313" key="13">
    <source>
        <dbReference type="Proteomes" id="UP001154312"/>
    </source>
</evidence>
<evidence type="ECO:0000256" key="9">
    <source>
        <dbReference type="SAM" id="Phobius"/>
    </source>
</evidence>
<dbReference type="PANTHER" id="PTHR42940:SF8">
    <property type="entry name" value="VACUOLAR PROTEIN SORTING-ASSOCIATED PROTEIN 11"/>
    <property type="match status" value="1"/>
</dbReference>
<keyword evidence="4" id="KW-0479">Metal-binding</keyword>
<organism evidence="12 13">
    <name type="scientific">Pelotomaculum isophthalicicum JI</name>
    <dbReference type="NCBI Taxonomy" id="947010"/>
    <lineage>
        <taxon>Bacteria</taxon>
        <taxon>Bacillati</taxon>
        <taxon>Bacillota</taxon>
        <taxon>Clostridia</taxon>
        <taxon>Eubacteriales</taxon>
        <taxon>Desulfotomaculaceae</taxon>
        <taxon>Pelotomaculum</taxon>
    </lineage>
</organism>
<evidence type="ECO:0000256" key="8">
    <source>
        <dbReference type="ARBA" id="ARBA00049243"/>
    </source>
</evidence>
<sequence>MDVPTKINTWQMVEPGKLEKTTIDVPELKPGEALVKIAGCGVCHTDVGYFYDGVPTVTKPPLTLGHEIAGTVVAGEASLIGKEVIVPAVMPCENCAICAAGHGNRCLKQAMPGNSLGIYGGFSDYIPVPAGDLCVVEDKKDFSLETLSVVADAITSPYQAAMKAGVKEGDVAIVIGGTGGIGVYMTQIVAALGAKEVIVIARNKEKLERALSFGATYTISTLDKDAKAISGDFRAYSKEKKLPNWGLKIFECTGTKAGQEIALGLLTFLSKLMIVGFGMVKTEYMLSRLMAFEADIMGTWGCLPQYYKPVLNMVLEGKIQVKPFVDIRPMSTILKAYEEAHSGKLVQRIVLTPDF</sequence>
<evidence type="ECO:0000256" key="1">
    <source>
        <dbReference type="ARBA" id="ARBA00001947"/>
    </source>
</evidence>
<evidence type="ECO:0000256" key="3">
    <source>
        <dbReference type="ARBA" id="ARBA00013190"/>
    </source>
</evidence>
<keyword evidence="6 12" id="KW-0560">Oxidoreductase</keyword>
<comment type="caution">
    <text evidence="12">The sequence shown here is derived from an EMBL/GenBank/DDBJ whole genome shotgun (WGS) entry which is preliminary data.</text>
</comment>
<dbReference type="CDD" id="cd08254">
    <property type="entry name" value="hydroxyacyl_CoA_DH"/>
    <property type="match status" value="1"/>
</dbReference>
<dbReference type="InterPro" id="IPR017614">
    <property type="entry name" value="Dearomat_deydrogenase"/>
</dbReference>
<comment type="catalytic activity">
    <reaction evidence="8">
        <text>a primary alcohol + NAD(+) = an aldehyde + NADH + H(+)</text>
        <dbReference type="Rhea" id="RHEA:10736"/>
        <dbReference type="ChEBI" id="CHEBI:15378"/>
        <dbReference type="ChEBI" id="CHEBI:15734"/>
        <dbReference type="ChEBI" id="CHEBI:17478"/>
        <dbReference type="ChEBI" id="CHEBI:57540"/>
        <dbReference type="ChEBI" id="CHEBI:57945"/>
        <dbReference type="EC" id="1.1.1.1"/>
    </reaction>
</comment>
<dbReference type="SUPFAM" id="SSF50129">
    <property type="entry name" value="GroES-like"/>
    <property type="match status" value="1"/>
</dbReference>
<evidence type="ECO:0000256" key="6">
    <source>
        <dbReference type="ARBA" id="ARBA00023002"/>
    </source>
</evidence>
<dbReference type="EMBL" id="JAKOAV010000001">
    <property type="protein sequence ID" value="MDF9406879.1"/>
    <property type="molecule type" value="Genomic_DNA"/>
</dbReference>
<dbReference type="EC" id="1.1.1.1" evidence="3"/>
<dbReference type="PANTHER" id="PTHR42940">
    <property type="entry name" value="ALCOHOL DEHYDROGENASE 1-RELATED"/>
    <property type="match status" value="1"/>
</dbReference>
<keyword evidence="9" id="KW-0472">Membrane</keyword>
<dbReference type="Proteomes" id="UP001154312">
    <property type="component" value="Unassembled WGS sequence"/>
</dbReference>
<dbReference type="AlphaFoldDB" id="A0A9X4JSN0"/>